<protein>
    <submittedName>
        <fullName evidence="5">AraC-type DNA-binding protein</fullName>
    </submittedName>
</protein>
<dbReference type="InterPro" id="IPR037923">
    <property type="entry name" value="HTH-like"/>
</dbReference>
<dbReference type="InterPro" id="IPR003313">
    <property type="entry name" value="AraC-bd"/>
</dbReference>
<dbReference type="Proteomes" id="UP000182321">
    <property type="component" value="Unassembled WGS sequence"/>
</dbReference>
<accession>A0A1H7GRS6</accession>
<dbReference type="GO" id="GO:0043565">
    <property type="term" value="F:sequence-specific DNA binding"/>
    <property type="evidence" value="ECO:0007669"/>
    <property type="project" value="InterPro"/>
</dbReference>
<dbReference type="SUPFAM" id="SSF51215">
    <property type="entry name" value="Regulatory protein AraC"/>
    <property type="match status" value="1"/>
</dbReference>
<organism evidence="5 6">
    <name type="scientific">Pseudobutyrivibrio ruminis</name>
    <dbReference type="NCBI Taxonomy" id="46206"/>
    <lineage>
        <taxon>Bacteria</taxon>
        <taxon>Bacillati</taxon>
        <taxon>Bacillota</taxon>
        <taxon>Clostridia</taxon>
        <taxon>Lachnospirales</taxon>
        <taxon>Lachnospiraceae</taxon>
        <taxon>Pseudobutyrivibrio</taxon>
    </lineage>
</organism>
<keyword evidence="1" id="KW-0805">Transcription regulation</keyword>
<dbReference type="InterPro" id="IPR018062">
    <property type="entry name" value="HTH_AraC-typ_CS"/>
</dbReference>
<evidence type="ECO:0000313" key="6">
    <source>
        <dbReference type="Proteomes" id="UP000182321"/>
    </source>
</evidence>
<evidence type="ECO:0000256" key="1">
    <source>
        <dbReference type="ARBA" id="ARBA00023015"/>
    </source>
</evidence>
<dbReference type="InterPro" id="IPR018060">
    <property type="entry name" value="HTH_AraC"/>
</dbReference>
<evidence type="ECO:0000259" key="4">
    <source>
        <dbReference type="PROSITE" id="PS01124"/>
    </source>
</evidence>
<dbReference type="Gene3D" id="2.60.120.10">
    <property type="entry name" value="Jelly Rolls"/>
    <property type="match status" value="1"/>
</dbReference>
<keyword evidence="6" id="KW-1185">Reference proteome</keyword>
<dbReference type="PROSITE" id="PS01124">
    <property type="entry name" value="HTH_ARAC_FAMILY_2"/>
    <property type="match status" value="1"/>
</dbReference>
<gene>
    <name evidence="5" type="ORF">SAMN02910377_00769</name>
</gene>
<dbReference type="PROSITE" id="PS00041">
    <property type="entry name" value="HTH_ARAC_FAMILY_1"/>
    <property type="match status" value="1"/>
</dbReference>
<dbReference type="GO" id="GO:0003700">
    <property type="term" value="F:DNA-binding transcription factor activity"/>
    <property type="evidence" value="ECO:0007669"/>
    <property type="project" value="InterPro"/>
</dbReference>
<dbReference type="CDD" id="cd06986">
    <property type="entry name" value="cupin_MmsR-like_N"/>
    <property type="match status" value="1"/>
</dbReference>
<dbReference type="AlphaFoldDB" id="A0A1H7GRS6"/>
<dbReference type="PRINTS" id="PR00032">
    <property type="entry name" value="HTHARAC"/>
</dbReference>
<name>A0A1H7GRS6_9FIRM</name>
<dbReference type="InterPro" id="IPR020449">
    <property type="entry name" value="Tscrpt_reg_AraC-type_HTH"/>
</dbReference>
<dbReference type="InterPro" id="IPR014710">
    <property type="entry name" value="RmlC-like_jellyroll"/>
</dbReference>
<keyword evidence="3" id="KW-0804">Transcription</keyword>
<keyword evidence="2 5" id="KW-0238">DNA-binding</keyword>
<evidence type="ECO:0000256" key="2">
    <source>
        <dbReference type="ARBA" id="ARBA00023125"/>
    </source>
</evidence>
<dbReference type="Gene3D" id="1.10.10.60">
    <property type="entry name" value="Homeodomain-like"/>
    <property type="match status" value="2"/>
</dbReference>
<dbReference type="PANTHER" id="PTHR43280:SF2">
    <property type="entry name" value="HTH-TYPE TRANSCRIPTIONAL REGULATOR EXSA"/>
    <property type="match status" value="1"/>
</dbReference>
<proteinExistence type="predicted"/>
<dbReference type="Pfam" id="PF02311">
    <property type="entry name" value="AraC_binding"/>
    <property type="match status" value="1"/>
</dbReference>
<evidence type="ECO:0000256" key="3">
    <source>
        <dbReference type="ARBA" id="ARBA00023163"/>
    </source>
</evidence>
<dbReference type="InterPro" id="IPR009057">
    <property type="entry name" value="Homeodomain-like_sf"/>
</dbReference>
<evidence type="ECO:0000313" key="5">
    <source>
        <dbReference type="EMBL" id="SEK40866.1"/>
    </source>
</evidence>
<dbReference type="RefSeq" id="WP_074789417.1">
    <property type="nucleotide sequence ID" value="NZ_FNZX01000005.1"/>
</dbReference>
<dbReference type="EMBL" id="FNZX01000005">
    <property type="protein sequence ID" value="SEK40866.1"/>
    <property type="molecule type" value="Genomic_DNA"/>
</dbReference>
<reference evidence="6" key="1">
    <citation type="submission" date="2016-10" db="EMBL/GenBank/DDBJ databases">
        <authorList>
            <person name="Varghese N."/>
        </authorList>
    </citation>
    <scope>NUCLEOTIDE SEQUENCE [LARGE SCALE GENOMIC DNA]</scope>
    <source>
        <strain evidence="6">ACV-9</strain>
    </source>
</reference>
<dbReference type="SMART" id="SM00342">
    <property type="entry name" value="HTH_ARAC"/>
    <property type="match status" value="1"/>
</dbReference>
<sequence>MEIRGVDKCRFVDITTSNDFYLFEVGRYKCEPHYNYGPIIRTRTIFHYVISGVGYLYMNDKKYEIHAGQGFLIPAKVKAYYEADSNDPWEYTWIHVDGPRVTELFNSAGISLEQPIFIPNGDASDIVEYINRIYDNYDNECYCYAMVYQMFSCILDKSSTKTESTEVDPRLAYVKNAIRYIRLKYSEPINVEDIANACGLNRSYLTRVFKHATGYTPQSYLATYRMKKASEMLLKSNESVNTIAFNVGYSDSFTFSKAFKRYSNLSPSEYRSNHT</sequence>
<feature type="domain" description="HTH araC/xylS-type" evidence="4">
    <location>
        <begin position="175"/>
        <end position="273"/>
    </location>
</feature>
<dbReference type="SUPFAM" id="SSF46689">
    <property type="entry name" value="Homeodomain-like"/>
    <property type="match status" value="2"/>
</dbReference>
<dbReference type="Pfam" id="PF12833">
    <property type="entry name" value="HTH_18"/>
    <property type="match status" value="1"/>
</dbReference>
<dbReference type="PANTHER" id="PTHR43280">
    <property type="entry name" value="ARAC-FAMILY TRANSCRIPTIONAL REGULATOR"/>
    <property type="match status" value="1"/>
</dbReference>